<feature type="domain" description="Colicin E3-like ribonuclease" evidence="6">
    <location>
        <begin position="350"/>
        <end position="428"/>
    </location>
</feature>
<dbReference type="RefSeq" id="WP_150763426.1">
    <property type="nucleotide sequence ID" value="NZ_CABVHW010000002.1"/>
</dbReference>
<dbReference type="GO" id="GO:0043022">
    <property type="term" value="F:ribosome binding"/>
    <property type="evidence" value="ECO:0007669"/>
    <property type="project" value="InterPro"/>
</dbReference>
<feature type="region of interest" description="Disordered" evidence="4">
    <location>
        <begin position="403"/>
        <end position="429"/>
    </location>
</feature>
<dbReference type="InterPro" id="IPR036725">
    <property type="entry name" value="ColE3_ribonuclease_sf"/>
</dbReference>
<evidence type="ECO:0000313" key="8">
    <source>
        <dbReference type="Proteomes" id="UP000381093"/>
    </source>
</evidence>
<reference evidence="7 8" key="1">
    <citation type="submission" date="2019-09" db="EMBL/GenBank/DDBJ databases">
        <authorList>
            <person name="Chandra G."/>
            <person name="Truman W A."/>
        </authorList>
    </citation>
    <scope>NUCLEOTIDE SEQUENCE [LARGE SCALE GENOMIC DNA]</scope>
    <source>
        <strain evidence="7">PS710</strain>
    </source>
</reference>
<feature type="compositionally biased region" description="Pro residues" evidence="4">
    <location>
        <begin position="81"/>
        <end position="100"/>
    </location>
</feature>
<accession>A0A5E7AMF6</accession>
<evidence type="ECO:0000256" key="2">
    <source>
        <dbReference type="ARBA" id="ARBA00023022"/>
    </source>
</evidence>
<dbReference type="SUPFAM" id="SSF63840">
    <property type="entry name" value="Ribonuclease domain of colicin E3"/>
    <property type="match status" value="1"/>
</dbReference>
<feature type="region of interest" description="Disordered" evidence="4">
    <location>
        <begin position="77"/>
        <end position="100"/>
    </location>
</feature>
<protein>
    <recommendedName>
        <fullName evidence="9">S-type Pyocin</fullName>
    </recommendedName>
</protein>
<dbReference type="Pfam" id="PF06958">
    <property type="entry name" value="Pyocin_S"/>
    <property type="match status" value="1"/>
</dbReference>
<dbReference type="AlphaFoldDB" id="A0A5E7AMF6"/>
<evidence type="ECO:0000259" key="5">
    <source>
        <dbReference type="Pfam" id="PF06958"/>
    </source>
</evidence>
<evidence type="ECO:0000256" key="3">
    <source>
        <dbReference type="ARBA" id="ARBA00023048"/>
    </source>
</evidence>
<evidence type="ECO:0000259" key="6">
    <source>
        <dbReference type="Pfam" id="PF09000"/>
    </source>
</evidence>
<dbReference type="SUPFAM" id="SSF69369">
    <property type="entry name" value="Cloacin translocation domain"/>
    <property type="match status" value="1"/>
</dbReference>
<keyword evidence="1" id="KW-0929">Antimicrobial</keyword>
<keyword evidence="2" id="KW-0044">Antibiotic</keyword>
<keyword evidence="3" id="KW-0078">Bacteriocin</keyword>
<dbReference type="EMBL" id="CABVHW010000002">
    <property type="protein sequence ID" value="VVN79070.1"/>
    <property type="molecule type" value="Genomic_DNA"/>
</dbReference>
<dbReference type="InterPro" id="IPR016128">
    <property type="entry name" value="Pyosin/cloacin_T_dom"/>
</dbReference>
<feature type="compositionally biased region" description="Basic and acidic residues" evidence="4">
    <location>
        <begin position="416"/>
        <end position="429"/>
    </location>
</feature>
<dbReference type="GO" id="GO:0016788">
    <property type="term" value="F:hydrolase activity, acting on ester bonds"/>
    <property type="evidence" value="ECO:0007669"/>
    <property type="project" value="InterPro"/>
</dbReference>
<evidence type="ECO:0000313" key="7">
    <source>
        <dbReference type="EMBL" id="VVN79070.1"/>
    </source>
</evidence>
<evidence type="ECO:0000256" key="4">
    <source>
        <dbReference type="SAM" id="MobiDB-lite"/>
    </source>
</evidence>
<name>A0A5E7AMF6_PSEFL</name>
<dbReference type="Pfam" id="PF09000">
    <property type="entry name" value="Cytotoxic"/>
    <property type="match status" value="1"/>
</dbReference>
<gene>
    <name evidence="7" type="ORF">PS710_00961</name>
</gene>
<dbReference type="Proteomes" id="UP000381093">
    <property type="component" value="Unassembled WGS sequence"/>
</dbReference>
<dbReference type="GO" id="GO:0031640">
    <property type="term" value="P:killing of cells of another organism"/>
    <property type="evidence" value="ECO:0007669"/>
    <property type="project" value="UniProtKB-KW"/>
</dbReference>
<dbReference type="InterPro" id="IPR009105">
    <property type="entry name" value="Colicin_E3_ribonuclease"/>
</dbReference>
<dbReference type="GO" id="GO:0003723">
    <property type="term" value="F:RNA binding"/>
    <property type="evidence" value="ECO:0007669"/>
    <property type="project" value="InterPro"/>
</dbReference>
<organism evidence="7 8">
    <name type="scientific">Pseudomonas fluorescens</name>
    <dbReference type="NCBI Taxonomy" id="294"/>
    <lineage>
        <taxon>Bacteria</taxon>
        <taxon>Pseudomonadati</taxon>
        <taxon>Pseudomonadota</taxon>
        <taxon>Gammaproteobacteria</taxon>
        <taxon>Pseudomonadales</taxon>
        <taxon>Pseudomonadaceae</taxon>
        <taxon>Pseudomonas</taxon>
    </lineage>
</organism>
<dbReference type="Gene3D" id="3.10.380.10">
    <property type="entry name" value="Colicin E3-like ribonuclease domain"/>
    <property type="match status" value="1"/>
</dbReference>
<feature type="domain" description="Pyosin/cloacin translocation" evidence="5">
    <location>
        <begin position="204"/>
        <end position="337"/>
    </location>
</feature>
<dbReference type="InterPro" id="IPR036302">
    <property type="entry name" value="Pyosin/cloacin_T_dom_sf"/>
</dbReference>
<evidence type="ECO:0000256" key="1">
    <source>
        <dbReference type="ARBA" id="ARBA00022529"/>
    </source>
</evidence>
<evidence type="ECO:0008006" key="9">
    <source>
        <dbReference type="Google" id="ProtNLM"/>
    </source>
</evidence>
<proteinExistence type="predicted"/>
<dbReference type="GO" id="GO:0042742">
    <property type="term" value="P:defense response to bacterium"/>
    <property type="evidence" value="ECO:0007669"/>
    <property type="project" value="UniProtKB-KW"/>
</dbReference>
<sequence>MRLIERSDRMFQRTENPEIAASLVSEALRHGGRTKLGIDQLRTSSAHSSDSDIVAAVRRGELLLVIDQFISFGSSFVGDPAPTPTPEPIYSPPKEQWPPPKPRDDLVFAKSCVPGKWCKTDAGTTTEPASNFGNVMVAGAMLFPSASTAVATALGADLALGRMAGGGIMQRGLNWVIRGAGGPASVFILGMLPAKMGDGTLYTDDQLRGLERAPTRVRFQFRRDVEGALQVYGIHSSASGDDTVRTVQVIWNADKTAMEAKLNGITIIWTPRSGPLGEIPPLIYPDDSGARLGTILVHPIPDNTDSQIEGLPGEDITTDDCILVFPVGSGLKSLYVVFSRPIGGDHSYYPPPKGLTAFPDARLAPRKTPIKGGGGLRKRWKSKDGIIFEWDSQHGAVEKYNKRGKHLGEFNPETGEQTKDADNTREVEP</sequence>